<keyword evidence="6" id="KW-0443">Lipid metabolism</keyword>
<keyword evidence="7 9" id="KW-0275">Fatty acid biosynthesis</keyword>
<name>A0AAU9KSC0_9STRA</name>
<evidence type="ECO:0000256" key="7">
    <source>
        <dbReference type="ARBA" id="ARBA00023160"/>
    </source>
</evidence>
<dbReference type="Proteomes" id="UP001160483">
    <property type="component" value="Unassembled WGS sequence"/>
</dbReference>
<dbReference type="GO" id="GO:0005739">
    <property type="term" value="C:mitochondrion"/>
    <property type="evidence" value="ECO:0007669"/>
    <property type="project" value="TreeGrafter"/>
</dbReference>
<evidence type="ECO:0000256" key="10">
    <source>
        <dbReference type="PIRSR" id="PIRSR000447-1"/>
    </source>
</evidence>
<dbReference type="PANTHER" id="PTHR11712:SF336">
    <property type="entry name" value="3-OXOACYL-[ACYL-CARRIER-PROTEIN] SYNTHASE, MITOCHONDRIAL"/>
    <property type="match status" value="1"/>
</dbReference>
<proteinExistence type="inferred from homology"/>
<evidence type="ECO:0000313" key="13">
    <source>
        <dbReference type="EMBL" id="CAH0475743.1"/>
    </source>
</evidence>
<evidence type="ECO:0000256" key="3">
    <source>
        <dbReference type="ARBA" id="ARBA00022516"/>
    </source>
</evidence>
<keyword evidence="8" id="KW-0012">Acyltransferase</keyword>
<reference evidence="13" key="1">
    <citation type="submission" date="2021-11" db="EMBL/GenBank/DDBJ databases">
        <authorList>
            <person name="Islam A."/>
            <person name="Islam S."/>
            <person name="Flora M.S."/>
            <person name="Rahman M."/>
            <person name="Ziaur R.M."/>
            <person name="Epstein J.H."/>
            <person name="Hassan M."/>
            <person name="Klassen M."/>
            <person name="Woodard K."/>
            <person name="Webb A."/>
            <person name="Webby R.J."/>
            <person name="El Zowalaty M.E."/>
        </authorList>
    </citation>
    <scope>NUCLEOTIDE SEQUENCE</scope>
    <source>
        <strain evidence="13">Pbs3</strain>
    </source>
</reference>
<dbReference type="AlphaFoldDB" id="A0AAU9KSC0"/>
<evidence type="ECO:0000256" key="8">
    <source>
        <dbReference type="ARBA" id="ARBA00023315"/>
    </source>
</evidence>
<accession>A0AAU9KSC0</accession>
<evidence type="ECO:0000259" key="12">
    <source>
        <dbReference type="PROSITE" id="PS52004"/>
    </source>
</evidence>
<comment type="similarity">
    <text evidence="2 9 11">Belongs to the thiolase-like superfamily. Beta-ketoacyl-ACP synthases family.</text>
</comment>
<dbReference type="GO" id="GO:0006633">
    <property type="term" value="P:fatty acid biosynthetic process"/>
    <property type="evidence" value="ECO:0007669"/>
    <property type="project" value="UniProtKB-KW"/>
</dbReference>
<dbReference type="InterPro" id="IPR017568">
    <property type="entry name" value="3-oxoacyl-ACP_synth-2"/>
</dbReference>
<organism evidence="13 14">
    <name type="scientific">Peronospora belbahrii</name>
    <dbReference type="NCBI Taxonomy" id="622444"/>
    <lineage>
        <taxon>Eukaryota</taxon>
        <taxon>Sar</taxon>
        <taxon>Stramenopiles</taxon>
        <taxon>Oomycota</taxon>
        <taxon>Peronosporomycetes</taxon>
        <taxon>Peronosporales</taxon>
        <taxon>Peronosporaceae</taxon>
        <taxon>Peronospora</taxon>
    </lineage>
</organism>
<feature type="active site" description="For beta-ketoacyl synthase activity" evidence="10">
    <location>
        <position position="197"/>
    </location>
</feature>
<dbReference type="PANTHER" id="PTHR11712">
    <property type="entry name" value="POLYKETIDE SYNTHASE-RELATED"/>
    <property type="match status" value="1"/>
</dbReference>
<dbReference type="NCBIfam" id="TIGR03150">
    <property type="entry name" value="fabF"/>
    <property type="match status" value="1"/>
</dbReference>
<keyword evidence="4 9" id="KW-0808">Transferase</keyword>
<dbReference type="Pfam" id="PF02801">
    <property type="entry name" value="Ketoacyl-synt_C"/>
    <property type="match status" value="1"/>
</dbReference>
<dbReference type="PROSITE" id="PS52004">
    <property type="entry name" value="KS3_2"/>
    <property type="match status" value="1"/>
</dbReference>
<dbReference type="FunFam" id="3.40.47.10:FF:000024">
    <property type="entry name" value="3-oxoacyl-[acyl-carrier-protein] synthase, mitochondrial"/>
    <property type="match status" value="1"/>
</dbReference>
<dbReference type="InterPro" id="IPR016039">
    <property type="entry name" value="Thiolase-like"/>
</dbReference>
<evidence type="ECO:0000313" key="14">
    <source>
        <dbReference type="Proteomes" id="UP001160483"/>
    </source>
</evidence>
<dbReference type="InterPro" id="IPR014030">
    <property type="entry name" value="Ketoacyl_synth_N"/>
</dbReference>
<dbReference type="SMART" id="SM00825">
    <property type="entry name" value="PKS_KS"/>
    <property type="match status" value="1"/>
</dbReference>
<evidence type="ECO:0000256" key="4">
    <source>
        <dbReference type="ARBA" id="ARBA00022679"/>
    </source>
</evidence>
<protein>
    <recommendedName>
        <fullName evidence="9">3-oxoacyl-[acyl-carrier-protein] synthase</fullName>
    </recommendedName>
</protein>
<dbReference type="FunFam" id="3.40.47.10:FF:000015">
    <property type="entry name" value="3-oxoacyl-[acyl-carrier-protein] synthase, mitochondrial"/>
    <property type="match status" value="1"/>
</dbReference>
<evidence type="ECO:0000256" key="6">
    <source>
        <dbReference type="ARBA" id="ARBA00023098"/>
    </source>
</evidence>
<dbReference type="Gene3D" id="3.40.47.10">
    <property type="match status" value="2"/>
</dbReference>
<dbReference type="InterPro" id="IPR014031">
    <property type="entry name" value="Ketoacyl_synth_C"/>
</dbReference>
<dbReference type="PIRSF" id="PIRSF000447">
    <property type="entry name" value="KAS_II"/>
    <property type="match status" value="1"/>
</dbReference>
<dbReference type="EMBL" id="CAKKTJ010000131">
    <property type="protein sequence ID" value="CAH0475743.1"/>
    <property type="molecule type" value="Genomic_DNA"/>
</dbReference>
<evidence type="ECO:0000256" key="2">
    <source>
        <dbReference type="ARBA" id="ARBA00008467"/>
    </source>
</evidence>
<dbReference type="GO" id="GO:0004315">
    <property type="term" value="F:3-oxoacyl-[acyl-carrier-protein] synthase activity"/>
    <property type="evidence" value="ECO:0007669"/>
    <property type="project" value="TreeGrafter"/>
</dbReference>
<keyword evidence="3 9" id="KW-0444">Lipid biosynthesis</keyword>
<dbReference type="SUPFAM" id="SSF53901">
    <property type="entry name" value="Thiolase-like"/>
    <property type="match status" value="2"/>
</dbReference>
<dbReference type="CDD" id="cd00834">
    <property type="entry name" value="KAS_I_II"/>
    <property type="match status" value="1"/>
</dbReference>
<sequence>MLQRLVTSSVFARGFSTLLFKAPPPAPSRRVVVTGLGAITPFGVGVTRSWEALLDSQCAIQTIDALVDTGMQYTIGAAVPRGEGKGAFRTKDWINLQRARYQEPDFIAFTLAAADEALKDSGWSPQSDEERERAGVAIGAGMGNIQEVMDTGELIRDKKHRRVSPFFVTRILINLAAGHVSIEHGLKGPNHSCVTACATGSHSIGDATNLIRHGHADLMVAGGSEACLNEISVCAFLRAQALSTKFNSCPQEASRPFDSQRDGFVMGEGAGIVVLEEYEHAKKRGAKIYAEVRGYGLSGDSNHITAPLESGDGARRSMQSAIAQSGLALTDIGYINAHATSTPLGDRAENAAVKNLFGEHSSRLGISSTKGAIGHLLGAAGAVEAIFSIKALCNNVMPPTLNLTETTEEFTLNYVPNQPQEKKLRAVLTNSFGFGGTNASLLFTK</sequence>
<gene>
    <name evidence="13" type="ORF">PBS003_LOCUS2553</name>
</gene>
<evidence type="ECO:0000256" key="1">
    <source>
        <dbReference type="ARBA" id="ARBA00005194"/>
    </source>
</evidence>
<dbReference type="NCBIfam" id="NF005589">
    <property type="entry name" value="PRK07314.1"/>
    <property type="match status" value="1"/>
</dbReference>
<evidence type="ECO:0000256" key="9">
    <source>
        <dbReference type="PIRNR" id="PIRNR000447"/>
    </source>
</evidence>
<dbReference type="InterPro" id="IPR020841">
    <property type="entry name" value="PKS_Beta-ketoAc_synthase_dom"/>
</dbReference>
<dbReference type="InterPro" id="IPR000794">
    <property type="entry name" value="Beta-ketoacyl_synthase"/>
</dbReference>
<dbReference type="Pfam" id="PF00109">
    <property type="entry name" value="ketoacyl-synt"/>
    <property type="match status" value="1"/>
</dbReference>
<evidence type="ECO:0000256" key="5">
    <source>
        <dbReference type="ARBA" id="ARBA00022832"/>
    </source>
</evidence>
<evidence type="ECO:0000256" key="11">
    <source>
        <dbReference type="RuleBase" id="RU003694"/>
    </source>
</evidence>
<feature type="domain" description="Ketosynthase family 3 (KS3)" evidence="12">
    <location>
        <begin position="28"/>
        <end position="445"/>
    </location>
</feature>
<keyword evidence="5" id="KW-0276">Fatty acid metabolism</keyword>
<comment type="caution">
    <text evidence="13">The sequence shown here is derived from an EMBL/GenBank/DDBJ whole genome shotgun (WGS) entry which is preliminary data.</text>
</comment>
<comment type="pathway">
    <text evidence="1">Lipid metabolism; fatty acid biosynthesis.</text>
</comment>